<comment type="caution">
    <text evidence="1">The sequence shown here is derived from an EMBL/GenBank/DDBJ whole genome shotgun (WGS) entry which is preliminary data.</text>
</comment>
<name>A0A7C8BWN0_9ACTN</name>
<protein>
    <submittedName>
        <fullName evidence="1">Uncharacterized protein</fullName>
    </submittedName>
</protein>
<dbReference type="AlphaFoldDB" id="A0A7C8BWN0"/>
<organism evidence="1 2">
    <name type="scientific">Adlercreutzia muris</name>
    <dbReference type="NCBI Taxonomy" id="1796610"/>
    <lineage>
        <taxon>Bacteria</taxon>
        <taxon>Bacillati</taxon>
        <taxon>Actinomycetota</taxon>
        <taxon>Coriobacteriia</taxon>
        <taxon>Eggerthellales</taxon>
        <taxon>Eggerthellaceae</taxon>
        <taxon>Adlercreutzia</taxon>
    </lineage>
</organism>
<dbReference type="RefSeq" id="WP_151430240.1">
    <property type="nucleotide sequence ID" value="NZ_CAKODJ010000024.1"/>
</dbReference>
<evidence type="ECO:0000313" key="2">
    <source>
        <dbReference type="Proteomes" id="UP000479639"/>
    </source>
</evidence>
<proteinExistence type="predicted"/>
<gene>
    <name evidence="1" type="ORF">F8D48_05200</name>
</gene>
<accession>A0A7C8BWN0</accession>
<dbReference type="Proteomes" id="UP000479639">
    <property type="component" value="Unassembled WGS sequence"/>
</dbReference>
<keyword evidence="2" id="KW-1185">Reference proteome</keyword>
<dbReference type="EMBL" id="WAJS01000013">
    <property type="protein sequence ID" value="KAB1648684.1"/>
    <property type="molecule type" value="Genomic_DNA"/>
</dbReference>
<sequence length="115" mass="12049">MKICPTCKSKLFDDMDTCFGCMYRFGTDPEREREAEALSWPPSLEDVNEGAVFEEAVPWPAGSGPAPCPAAPPASPPGYAARGERIMGVSGLVLRVLAGDGAPGAPLLTITIEPA</sequence>
<reference evidence="1 2" key="1">
    <citation type="submission" date="2019-09" db="EMBL/GenBank/DDBJ databases">
        <title>Whole genome shotgun sequencing (WGS) of Ellagibacter isourolithinifaciens DSM 104140(T) and Adlercreutzia muris DSM 29508(T).</title>
        <authorList>
            <person name="Stoll D.A."/>
            <person name="Danylec N."/>
            <person name="Huch M."/>
        </authorList>
    </citation>
    <scope>NUCLEOTIDE SEQUENCE [LARGE SCALE GENOMIC DNA]</scope>
    <source>
        <strain evidence="1 2">DSM 29508</strain>
    </source>
</reference>
<evidence type="ECO:0000313" key="1">
    <source>
        <dbReference type="EMBL" id="KAB1648684.1"/>
    </source>
</evidence>